<keyword evidence="2" id="KW-0808">Transferase</keyword>
<reference evidence="2 3" key="1">
    <citation type="journal article" date="2018" name="PLoS Genet.">
        <title>Population sequencing reveals clonal diversity and ancestral inbreeding in the grapevine cultivar Chardonnay.</title>
        <authorList>
            <person name="Roach M.J."/>
            <person name="Johnson D.L."/>
            <person name="Bohlmann J."/>
            <person name="van Vuuren H.J."/>
            <person name="Jones S.J."/>
            <person name="Pretorius I.S."/>
            <person name="Schmidt S.A."/>
            <person name="Borneman A.R."/>
        </authorList>
    </citation>
    <scope>NUCLEOTIDE SEQUENCE [LARGE SCALE GENOMIC DNA]</scope>
    <source>
        <strain evidence="3">cv. Chardonnay</strain>
        <tissue evidence="2">Leaf</tissue>
    </source>
</reference>
<feature type="domain" description="Signal transduction histidine kinase dimerisation/phosphoacceptor" evidence="1">
    <location>
        <begin position="15"/>
        <end position="68"/>
    </location>
</feature>
<name>A0A438E6X5_VITVI</name>
<evidence type="ECO:0000313" key="3">
    <source>
        <dbReference type="Proteomes" id="UP000288805"/>
    </source>
</evidence>
<protein>
    <submittedName>
        <fullName evidence="2">Chloroplast sensor kinase, chloroplastic</fullName>
    </submittedName>
</protein>
<dbReference type="Proteomes" id="UP000288805">
    <property type="component" value="Unassembled WGS sequence"/>
</dbReference>
<accession>A0A438E6X5</accession>
<sequence>MLLQQSSWQNNVRMSDLVEQIRGPLSSIRTLSKMLSLHMKRSEIANDIVEDIVVQGDRMRDALQQLQDAVHLTKAQSLSL</sequence>
<dbReference type="InterPro" id="IPR053334">
    <property type="entry name" value="Chloroplast_Sensor_Kinase"/>
</dbReference>
<dbReference type="PANTHER" id="PTHR48206:SF1">
    <property type="entry name" value="CHLOROPLAST SENSOR KINASE, CHLOROPLASTIC"/>
    <property type="match status" value="1"/>
</dbReference>
<proteinExistence type="predicted"/>
<dbReference type="GO" id="GO:0000155">
    <property type="term" value="F:phosphorelay sensor kinase activity"/>
    <property type="evidence" value="ECO:0007669"/>
    <property type="project" value="InterPro"/>
</dbReference>
<comment type="caution">
    <text evidence="2">The sequence shown here is derived from an EMBL/GenBank/DDBJ whole genome shotgun (WGS) entry which is preliminary data.</text>
</comment>
<organism evidence="2 3">
    <name type="scientific">Vitis vinifera</name>
    <name type="common">Grape</name>
    <dbReference type="NCBI Taxonomy" id="29760"/>
    <lineage>
        <taxon>Eukaryota</taxon>
        <taxon>Viridiplantae</taxon>
        <taxon>Streptophyta</taxon>
        <taxon>Embryophyta</taxon>
        <taxon>Tracheophyta</taxon>
        <taxon>Spermatophyta</taxon>
        <taxon>Magnoliopsida</taxon>
        <taxon>eudicotyledons</taxon>
        <taxon>Gunneridae</taxon>
        <taxon>Pentapetalae</taxon>
        <taxon>rosids</taxon>
        <taxon>Vitales</taxon>
        <taxon>Vitaceae</taxon>
        <taxon>Viteae</taxon>
        <taxon>Vitis</taxon>
    </lineage>
</organism>
<keyword evidence="2" id="KW-0418">Kinase</keyword>
<dbReference type="PANTHER" id="PTHR48206">
    <property type="entry name" value="CHLOROPLAST SENSOR KINASE, CHLOROPLASTIC"/>
    <property type="match status" value="1"/>
</dbReference>
<dbReference type="AlphaFoldDB" id="A0A438E6X5"/>
<dbReference type="SUPFAM" id="SSF47384">
    <property type="entry name" value="Homodimeric domain of signal transducing histidine kinase"/>
    <property type="match status" value="1"/>
</dbReference>
<evidence type="ECO:0000313" key="2">
    <source>
        <dbReference type="EMBL" id="RVW43360.1"/>
    </source>
</evidence>
<dbReference type="InterPro" id="IPR003661">
    <property type="entry name" value="HisK_dim/P_dom"/>
</dbReference>
<evidence type="ECO:0000259" key="1">
    <source>
        <dbReference type="Pfam" id="PF00512"/>
    </source>
</evidence>
<dbReference type="EMBL" id="QGNW01001381">
    <property type="protein sequence ID" value="RVW43360.1"/>
    <property type="molecule type" value="Genomic_DNA"/>
</dbReference>
<dbReference type="InterPro" id="IPR036097">
    <property type="entry name" value="HisK_dim/P_sf"/>
</dbReference>
<gene>
    <name evidence="2" type="primary">CSK_3</name>
    <name evidence="2" type="ORF">CK203_070273</name>
</gene>
<dbReference type="Pfam" id="PF00512">
    <property type="entry name" value="HisKA"/>
    <property type="match status" value="1"/>
</dbReference>